<evidence type="ECO:0000256" key="3">
    <source>
        <dbReference type="SAM" id="MobiDB-lite"/>
    </source>
</evidence>
<dbReference type="RefSeq" id="WP_006548080.1">
    <property type="nucleotide sequence ID" value="NZ_CP136961.1"/>
</dbReference>
<dbReference type="SUPFAM" id="SSF75217">
    <property type="entry name" value="alpha/beta knot"/>
    <property type="match status" value="1"/>
</dbReference>
<dbReference type="GO" id="GO:0006396">
    <property type="term" value="P:RNA processing"/>
    <property type="evidence" value="ECO:0007669"/>
    <property type="project" value="InterPro"/>
</dbReference>
<evidence type="ECO:0000256" key="1">
    <source>
        <dbReference type="ARBA" id="ARBA00022603"/>
    </source>
</evidence>
<sequence length="225" mass="24685">MSGADYWAGLPPEQDRPADVREVGVGPWPGGEAAWPTDPRYDRELLRDGDRRNVVDRYRYWSVEAVRADLASRAHGLHVAIENVTQDLNIGSIVRTANAFNVGAVHVVGRRRWNKRGAMVTNRYLDVRHHPEPSGLLTWAAEAGYEPIAIDNGPGSLQLEHAQLPERCLLVFGSEGEGISEELRAGCTRLLRIGQYGSTRSINVAAAAAIAMHTWVLQHAGPAPD</sequence>
<dbReference type="EMBL" id="PKHA01000011">
    <property type="protein sequence ID" value="PKY98094.1"/>
    <property type="molecule type" value="Genomic_DNA"/>
</dbReference>
<feature type="region of interest" description="Disordered" evidence="3">
    <location>
        <begin position="1"/>
        <end position="34"/>
    </location>
</feature>
<evidence type="ECO:0000313" key="5">
    <source>
        <dbReference type="EMBL" id="PKY98094.1"/>
    </source>
</evidence>
<keyword evidence="2 5" id="KW-0808">Transferase</keyword>
<dbReference type="InterPro" id="IPR029026">
    <property type="entry name" value="tRNA_m1G_MTases_N"/>
</dbReference>
<dbReference type="GO" id="GO:0032259">
    <property type="term" value="P:methylation"/>
    <property type="evidence" value="ECO:0007669"/>
    <property type="project" value="UniProtKB-KW"/>
</dbReference>
<name>A0A2I1KR39_9ACTO</name>
<gene>
    <name evidence="5" type="ORF">CYJ26_09165</name>
</gene>
<dbReference type="Proteomes" id="UP000234778">
    <property type="component" value="Unassembled WGS sequence"/>
</dbReference>
<evidence type="ECO:0000256" key="2">
    <source>
        <dbReference type="ARBA" id="ARBA00022679"/>
    </source>
</evidence>
<keyword evidence="1 5" id="KW-0489">Methyltransferase</keyword>
<accession>A0A2I1KR39</accession>
<protein>
    <submittedName>
        <fullName evidence="5">rRNA methyltransferase</fullName>
    </submittedName>
</protein>
<comment type="caution">
    <text evidence="5">The sequence shown here is derived from an EMBL/GenBank/DDBJ whole genome shotgun (WGS) entry which is preliminary data.</text>
</comment>
<feature type="compositionally biased region" description="Basic and acidic residues" evidence="3">
    <location>
        <begin position="13"/>
        <end position="22"/>
    </location>
</feature>
<dbReference type="GO" id="GO:0003723">
    <property type="term" value="F:RNA binding"/>
    <property type="evidence" value="ECO:0007669"/>
    <property type="project" value="InterPro"/>
</dbReference>
<feature type="domain" description="tRNA/rRNA methyltransferase SpoU type" evidence="4">
    <location>
        <begin position="77"/>
        <end position="213"/>
    </location>
</feature>
<dbReference type="GO" id="GO:0008173">
    <property type="term" value="F:RNA methyltransferase activity"/>
    <property type="evidence" value="ECO:0007669"/>
    <property type="project" value="InterPro"/>
</dbReference>
<dbReference type="Gene3D" id="3.40.1280.10">
    <property type="match status" value="1"/>
</dbReference>
<evidence type="ECO:0000313" key="6">
    <source>
        <dbReference type="Proteomes" id="UP000234778"/>
    </source>
</evidence>
<dbReference type="InterPro" id="IPR029028">
    <property type="entry name" value="Alpha/beta_knot_MTases"/>
</dbReference>
<dbReference type="InterPro" id="IPR051259">
    <property type="entry name" value="rRNA_Methyltransferase"/>
</dbReference>
<organism evidence="5 6">
    <name type="scientific">Actinomyces urogenitalis</name>
    <dbReference type="NCBI Taxonomy" id="103621"/>
    <lineage>
        <taxon>Bacteria</taxon>
        <taxon>Bacillati</taxon>
        <taxon>Actinomycetota</taxon>
        <taxon>Actinomycetes</taxon>
        <taxon>Actinomycetales</taxon>
        <taxon>Actinomycetaceae</taxon>
        <taxon>Actinomyces</taxon>
    </lineage>
</organism>
<reference evidence="5 6" key="1">
    <citation type="submission" date="2017-12" db="EMBL/GenBank/DDBJ databases">
        <title>Phylogenetic diversity of female urinary microbiome.</title>
        <authorList>
            <person name="Thomas-White K."/>
            <person name="Wolfe A.J."/>
        </authorList>
    </citation>
    <scope>NUCLEOTIDE SEQUENCE [LARGE SCALE GENOMIC DNA]</scope>
    <source>
        <strain evidence="5 6">UMB0319</strain>
    </source>
</reference>
<dbReference type="InterPro" id="IPR001537">
    <property type="entry name" value="SpoU_MeTrfase"/>
</dbReference>
<dbReference type="PANTHER" id="PTHR43191">
    <property type="entry name" value="RRNA METHYLTRANSFERASE 3"/>
    <property type="match status" value="1"/>
</dbReference>
<dbReference type="Pfam" id="PF00588">
    <property type="entry name" value="SpoU_methylase"/>
    <property type="match status" value="1"/>
</dbReference>
<evidence type="ECO:0000259" key="4">
    <source>
        <dbReference type="Pfam" id="PF00588"/>
    </source>
</evidence>
<dbReference type="GeneID" id="81709103"/>
<dbReference type="AlphaFoldDB" id="A0A2I1KR39"/>
<dbReference type="PANTHER" id="PTHR43191:SF2">
    <property type="entry name" value="RRNA METHYLTRANSFERASE 3, MITOCHONDRIAL"/>
    <property type="match status" value="1"/>
</dbReference>
<proteinExistence type="predicted"/>